<dbReference type="OrthoDB" id="9995916at2"/>
<evidence type="ECO:0000256" key="1">
    <source>
        <dbReference type="SAM" id="MobiDB-lite"/>
    </source>
</evidence>
<dbReference type="HOGENOM" id="CLU_2521246_0_0_4"/>
<dbReference type="Proteomes" id="UP000001192">
    <property type="component" value="Chromosome 2"/>
</dbReference>
<keyword evidence="3" id="KW-1185">Reference proteome</keyword>
<sequence length="84" mass="9067">MNRKTTESLAMRQHLAHDNDRMREALRTIVAMAETSPSALTMNDIARIARAALIAIPRENPALRHPETKEASCSTNACGPAAAG</sequence>
<dbReference type="EMBL" id="CP001044">
    <property type="protein sequence ID" value="ACC72562.1"/>
    <property type="molecule type" value="Genomic_DNA"/>
</dbReference>
<dbReference type="RefSeq" id="WP_012402735.1">
    <property type="nucleotide sequence ID" value="NC_010623.1"/>
</dbReference>
<dbReference type="KEGG" id="bph:Bphy_3408"/>
<evidence type="ECO:0000313" key="2">
    <source>
        <dbReference type="EMBL" id="ACC72562.1"/>
    </source>
</evidence>
<proteinExistence type="predicted"/>
<name>B2JL33_PARP8</name>
<feature type="region of interest" description="Disordered" evidence="1">
    <location>
        <begin position="63"/>
        <end position="84"/>
    </location>
</feature>
<reference evidence="3" key="1">
    <citation type="journal article" date="2014" name="Stand. Genomic Sci.">
        <title>Complete genome sequence of Burkholderia phymatum STM815(T), a broad host range and efficient nitrogen-fixing symbiont of Mimosa species.</title>
        <authorList>
            <person name="Moulin L."/>
            <person name="Klonowska A."/>
            <person name="Caroline B."/>
            <person name="Booth K."/>
            <person name="Vriezen J.A."/>
            <person name="Melkonian R."/>
            <person name="James E.K."/>
            <person name="Young J.P."/>
            <person name="Bena G."/>
            <person name="Hauser L."/>
            <person name="Land M."/>
            <person name="Kyrpides N."/>
            <person name="Bruce D."/>
            <person name="Chain P."/>
            <person name="Copeland A."/>
            <person name="Pitluck S."/>
            <person name="Woyke T."/>
            <person name="Lizotte-Waniewski M."/>
            <person name="Bristow J."/>
            <person name="Riley M."/>
        </authorList>
    </citation>
    <scope>NUCLEOTIDE SEQUENCE [LARGE SCALE GENOMIC DNA]</scope>
    <source>
        <strain evidence="3">DSM 17167 / CIP 108236 / LMG 21445 / STM815</strain>
    </source>
</reference>
<gene>
    <name evidence="2" type="ordered locus">Bphy_3408</name>
</gene>
<evidence type="ECO:0000313" key="3">
    <source>
        <dbReference type="Proteomes" id="UP000001192"/>
    </source>
</evidence>
<dbReference type="STRING" id="391038.Bphy_3408"/>
<organism evidence="2 3">
    <name type="scientific">Paraburkholderia phymatum (strain DSM 17167 / CIP 108236 / LMG 21445 / STM815)</name>
    <name type="common">Burkholderia phymatum</name>
    <dbReference type="NCBI Taxonomy" id="391038"/>
    <lineage>
        <taxon>Bacteria</taxon>
        <taxon>Pseudomonadati</taxon>
        <taxon>Pseudomonadota</taxon>
        <taxon>Betaproteobacteria</taxon>
        <taxon>Burkholderiales</taxon>
        <taxon>Burkholderiaceae</taxon>
        <taxon>Paraburkholderia</taxon>
    </lineage>
</organism>
<protein>
    <submittedName>
        <fullName evidence="2">Uncharacterized protein</fullName>
    </submittedName>
</protein>
<dbReference type="eggNOG" id="ENOG50317DD">
    <property type="taxonomic scope" value="Bacteria"/>
</dbReference>
<accession>B2JL33</accession>
<dbReference type="AlphaFoldDB" id="B2JL33"/>